<evidence type="ECO:0008006" key="5">
    <source>
        <dbReference type="Google" id="ProtNLM"/>
    </source>
</evidence>
<protein>
    <recommendedName>
        <fullName evidence="5">ATP-dependent endonuclease</fullName>
    </recommendedName>
</protein>
<dbReference type="InterPro" id="IPR027417">
    <property type="entry name" value="P-loop_NTPase"/>
</dbReference>
<evidence type="ECO:0000313" key="3">
    <source>
        <dbReference type="EMBL" id="OWF34268.1"/>
    </source>
</evidence>
<reference evidence="3 4" key="1">
    <citation type="submission" date="2017-03" db="EMBL/GenBank/DDBJ databases">
        <title>Genome sequence of Lactobacillus kimchii KACC 12383.</title>
        <authorList>
            <person name="Chun J."/>
        </authorList>
    </citation>
    <scope>NUCLEOTIDE SEQUENCE [LARGE SCALE GENOMIC DNA]</scope>
    <source>
        <strain evidence="3 4">KACC 12383</strain>
    </source>
</reference>
<evidence type="ECO:0000259" key="1">
    <source>
        <dbReference type="Pfam" id="PF13175"/>
    </source>
</evidence>
<dbReference type="Proteomes" id="UP000196649">
    <property type="component" value="Unassembled WGS sequence"/>
</dbReference>
<evidence type="ECO:0000313" key="4">
    <source>
        <dbReference type="Proteomes" id="UP000196649"/>
    </source>
</evidence>
<name>A0A210PCP5_9LACO</name>
<dbReference type="PANTHER" id="PTHR43581">
    <property type="entry name" value="ATP/GTP PHOSPHATASE"/>
    <property type="match status" value="1"/>
</dbReference>
<dbReference type="InterPro" id="IPR034139">
    <property type="entry name" value="TOPRIM_OLD"/>
</dbReference>
<comment type="caution">
    <text evidence="3">The sequence shown here is derived from an EMBL/GenBank/DDBJ whole genome shotgun (WGS) entry which is preliminary data.</text>
</comment>
<accession>A0A210PCP5</accession>
<dbReference type="EMBL" id="MXAL01000001">
    <property type="protein sequence ID" value="OWF34268.1"/>
    <property type="molecule type" value="Genomic_DNA"/>
</dbReference>
<gene>
    <name evidence="3" type="ORF">LKACC12383_00181</name>
</gene>
<dbReference type="Pfam" id="PF13175">
    <property type="entry name" value="AAA_15"/>
    <property type="match status" value="2"/>
</dbReference>
<dbReference type="Pfam" id="PF20469">
    <property type="entry name" value="OLD-like_TOPRIM"/>
    <property type="match status" value="1"/>
</dbReference>
<dbReference type="PANTHER" id="PTHR43581:SF4">
    <property type="entry name" value="ATP_GTP PHOSPHATASE"/>
    <property type="match status" value="1"/>
</dbReference>
<sequence>MIIKKITIFNYRTLNDIQISFNEESNYLVGKNNIGKTSVLNLLSTIMRGKDFDKDDFLDLSKPIIIRLVLKITDDEIGIFGDNFSTNDKNEIELKFQQNSPIERITIVDDENSSEILTSQIKKSNFIGYTSNIRPIKDNDLTMNFGNYKLIPQLVKKYIEQHNTDNEPKNDFDVRLVDFINSNLNKLQSFNQRNISVGFEVNYADLITRSLSLTDNKGIEFSRLGYGVQFSSLIPLKIIDTIINWSKYNQLDEHLLINTSGKKYLQIVLCLDEPEIHLHPNLQLKLMKYLRNLLSGKDDSFNSLLKELFQIDFIKGQLFSVTHSPNILSTNYHQIERFYTDNGKVKVVSGRDLSFDQSLNKQLKRQFPYVTNALFADAVIIVEGDSELSAFPIFSDTLGKSIIDYNINIVKSDGFQSIKPLNRLFNALHIKTILVADNDNKHREWPDNTFVTDKEDFEYECFSVMTLIEINQYLNDFETIIQGNTTYTGSFWFEFLTGDKDRILQSKNKVTEISNILKSKNTNEKKNIKSQIEKKIIKNYLKKKSIINGQLIANNIKNVPDIYRNAIEGVIDEK</sequence>
<dbReference type="Gene3D" id="3.40.50.300">
    <property type="entry name" value="P-loop containing nucleotide triphosphate hydrolases"/>
    <property type="match status" value="1"/>
</dbReference>
<dbReference type="CDD" id="cd01026">
    <property type="entry name" value="TOPRIM_OLD"/>
    <property type="match status" value="1"/>
</dbReference>
<dbReference type="InterPro" id="IPR041685">
    <property type="entry name" value="AAA_GajA/Old/RecF-like"/>
</dbReference>
<feature type="domain" description="OLD protein-like TOPRIM" evidence="2">
    <location>
        <begin position="374"/>
        <end position="439"/>
    </location>
</feature>
<dbReference type="AlphaFoldDB" id="A0A210PCP5"/>
<dbReference type="SUPFAM" id="SSF52540">
    <property type="entry name" value="P-loop containing nucleoside triphosphate hydrolases"/>
    <property type="match status" value="1"/>
</dbReference>
<dbReference type="InterPro" id="IPR051396">
    <property type="entry name" value="Bact_Antivir_Def_Nuclease"/>
</dbReference>
<evidence type="ECO:0000259" key="2">
    <source>
        <dbReference type="Pfam" id="PF20469"/>
    </source>
</evidence>
<organism evidence="3 4">
    <name type="scientific">Companilactobacillus kimchii</name>
    <dbReference type="NCBI Taxonomy" id="2801452"/>
    <lineage>
        <taxon>Bacteria</taxon>
        <taxon>Bacillati</taxon>
        <taxon>Bacillota</taxon>
        <taxon>Bacilli</taxon>
        <taxon>Lactobacillales</taxon>
        <taxon>Lactobacillaceae</taxon>
        <taxon>Companilactobacillus</taxon>
    </lineage>
</organism>
<dbReference type="RefSeq" id="WP_054642210.1">
    <property type="nucleotide sequence ID" value="NZ_LNUB01000004.1"/>
</dbReference>
<feature type="domain" description="Endonuclease GajA/Old nuclease/RecF-like AAA" evidence="1">
    <location>
        <begin position="182"/>
        <end position="327"/>
    </location>
</feature>
<proteinExistence type="predicted"/>
<feature type="domain" description="Endonuclease GajA/Old nuclease/RecF-like AAA" evidence="1">
    <location>
        <begin position="1"/>
        <end position="175"/>
    </location>
</feature>